<dbReference type="PANTHER" id="PTHR33219:SF14">
    <property type="entry name" value="PROTEIN COFACTOR ASSEMBLY OF COMPLEX C SUBUNIT B CCB3, CHLOROPLASTIC-RELATED"/>
    <property type="match status" value="1"/>
</dbReference>
<feature type="transmembrane region" description="Helical" evidence="2">
    <location>
        <begin position="71"/>
        <end position="91"/>
    </location>
</feature>
<dbReference type="EMBL" id="BMJQ01000001">
    <property type="protein sequence ID" value="GGF02788.1"/>
    <property type="molecule type" value="Genomic_DNA"/>
</dbReference>
<proteinExistence type="inferred from homology"/>
<comment type="caution">
    <text evidence="3">The sequence shown here is derived from an EMBL/GenBank/DDBJ whole genome shotgun (WGS) entry which is preliminary data.</text>
</comment>
<gene>
    <name evidence="3" type="ORF">GCM10011611_05340</name>
</gene>
<keyword evidence="2" id="KW-0812">Transmembrane</keyword>
<dbReference type="AlphaFoldDB" id="A0A8J2YQ00"/>
<dbReference type="PANTHER" id="PTHR33219">
    <property type="entry name" value="YLMG HOMOLOG PROTEIN 2, CHLOROPLASTIC"/>
    <property type="match status" value="1"/>
</dbReference>
<protein>
    <submittedName>
        <fullName evidence="3">YggT family protein</fullName>
    </submittedName>
</protein>
<comment type="similarity">
    <text evidence="1">Belongs to the YggT family.</text>
</comment>
<feature type="transmembrane region" description="Helical" evidence="2">
    <location>
        <begin position="12"/>
        <end position="34"/>
    </location>
</feature>
<reference evidence="3" key="1">
    <citation type="journal article" date="2014" name="Int. J. Syst. Evol. Microbiol.">
        <title>Complete genome sequence of Corynebacterium casei LMG S-19264T (=DSM 44701T), isolated from a smear-ripened cheese.</title>
        <authorList>
            <consortium name="US DOE Joint Genome Institute (JGI-PGF)"/>
            <person name="Walter F."/>
            <person name="Albersmeier A."/>
            <person name="Kalinowski J."/>
            <person name="Ruckert C."/>
        </authorList>
    </citation>
    <scope>NUCLEOTIDE SEQUENCE</scope>
    <source>
        <strain evidence="3">CGMCC 1.15725</strain>
    </source>
</reference>
<evidence type="ECO:0000256" key="2">
    <source>
        <dbReference type="SAM" id="Phobius"/>
    </source>
</evidence>
<organism evidence="3 4">
    <name type="scientific">Aliidongia dinghuensis</name>
    <dbReference type="NCBI Taxonomy" id="1867774"/>
    <lineage>
        <taxon>Bacteria</taxon>
        <taxon>Pseudomonadati</taxon>
        <taxon>Pseudomonadota</taxon>
        <taxon>Alphaproteobacteria</taxon>
        <taxon>Rhodospirillales</taxon>
        <taxon>Dongiaceae</taxon>
        <taxon>Aliidongia</taxon>
    </lineage>
</organism>
<sequence>MYSLLILVDSVIQIFIWMLIVSAVLSWLTAFGVVNRYNRVVSVIGDTLYRLTDPVLRPIRGILPNLGGVDVSPIVAILLLTFLRNLVFEFFSGRL</sequence>
<dbReference type="GO" id="GO:0016020">
    <property type="term" value="C:membrane"/>
    <property type="evidence" value="ECO:0007669"/>
    <property type="project" value="InterPro"/>
</dbReference>
<dbReference type="InterPro" id="IPR003425">
    <property type="entry name" value="CCB3/YggT"/>
</dbReference>
<evidence type="ECO:0000256" key="1">
    <source>
        <dbReference type="ARBA" id="ARBA00010894"/>
    </source>
</evidence>
<dbReference type="Pfam" id="PF02325">
    <property type="entry name" value="CCB3_YggT"/>
    <property type="match status" value="1"/>
</dbReference>
<reference evidence="3" key="2">
    <citation type="submission" date="2020-09" db="EMBL/GenBank/DDBJ databases">
        <authorList>
            <person name="Sun Q."/>
            <person name="Zhou Y."/>
        </authorList>
    </citation>
    <scope>NUCLEOTIDE SEQUENCE</scope>
    <source>
        <strain evidence="3">CGMCC 1.15725</strain>
    </source>
</reference>
<keyword evidence="4" id="KW-1185">Reference proteome</keyword>
<evidence type="ECO:0000313" key="3">
    <source>
        <dbReference type="EMBL" id="GGF02788.1"/>
    </source>
</evidence>
<keyword evidence="2" id="KW-0472">Membrane</keyword>
<keyword evidence="2" id="KW-1133">Transmembrane helix</keyword>
<name>A0A8J2YQ00_9PROT</name>
<accession>A0A8J2YQ00</accession>
<evidence type="ECO:0000313" key="4">
    <source>
        <dbReference type="Proteomes" id="UP000646365"/>
    </source>
</evidence>
<dbReference type="RefSeq" id="WP_189042163.1">
    <property type="nucleotide sequence ID" value="NZ_BMJQ01000001.1"/>
</dbReference>
<dbReference type="Proteomes" id="UP000646365">
    <property type="component" value="Unassembled WGS sequence"/>
</dbReference>